<dbReference type="Gene3D" id="3.10.110.10">
    <property type="entry name" value="Ubiquitin Conjugating Enzyme"/>
    <property type="match status" value="1"/>
</dbReference>
<dbReference type="PROSITE" id="PS51873">
    <property type="entry name" value="TRIAD"/>
    <property type="match status" value="1"/>
</dbReference>
<dbReference type="Gene3D" id="3.30.40.10">
    <property type="entry name" value="Zinc/RING finger domain, C3HC4 (zinc finger)"/>
    <property type="match status" value="1"/>
</dbReference>
<evidence type="ECO:0000256" key="12">
    <source>
        <dbReference type="ARBA" id="ARBA00022989"/>
    </source>
</evidence>
<dbReference type="GO" id="GO:0061630">
    <property type="term" value="F:ubiquitin protein ligase activity"/>
    <property type="evidence" value="ECO:0007669"/>
    <property type="project" value="UniProtKB-EC"/>
</dbReference>
<evidence type="ECO:0000256" key="1">
    <source>
        <dbReference type="ARBA" id="ARBA00001798"/>
    </source>
</evidence>
<dbReference type="SMART" id="SM00647">
    <property type="entry name" value="IBR"/>
    <property type="match status" value="2"/>
</dbReference>
<dbReference type="EMBL" id="KZ301998">
    <property type="protein sequence ID" value="PFH50738.1"/>
    <property type="molecule type" value="Genomic_DNA"/>
</dbReference>
<dbReference type="InterPro" id="IPR006575">
    <property type="entry name" value="RWD_dom"/>
</dbReference>
<dbReference type="FunFam" id="3.30.40.10:FF:000051">
    <property type="entry name" value="RBR-type E3 ubiquitin transferase"/>
    <property type="match status" value="1"/>
</dbReference>
<dbReference type="InterPro" id="IPR044066">
    <property type="entry name" value="TRIAD_supradom"/>
</dbReference>
<dbReference type="InterPro" id="IPR017907">
    <property type="entry name" value="Znf_RING_CS"/>
</dbReference>
<keyword evidence="12" id="KW-1133">Transmembrane helix</keyword>
<proteinExistence type="inferred from homology"/>
<dbReference type="Pfam" id="PF01485">
    <property type="entry name" value="IBR"/>
    <property type="match status" value="1"/>
</dbReference>
<keyword evidence="7" id="KW-0479">Metal-binding</keyword>
<dbReference type="STRING" id="703135.A0A2A9NKX6"/>
<evidence type="ECO:0000259" key="18">
    <source>
        <dbReference type="PROSITE" id="PS51873"/>
    </source>
</evidence>
<evidence type="ECO:0000256" key="5">
    <source>
        <dbReference type="ARBA" id="ARBA00022679"/>
    </source>
</evidence>
<dbReference type="EC" id="2.3.2.31" evidence="4"/>
<evidence type="ECO:0000313" key="19">
    <source>
        <dbReference type="EMBL" id="PFH50738.1"/>
    </source>
</evidence>
<dbReference type="GO" id="GO:0005737">
    <property type="term" value="C:cytoplasm"/>
    <property type="evidence" value="ECO:0007669"/>
    <property type="project" value="UniProtKB-ARBA"/>
</dbReference>
<evidence type="ECO:0000256" key="9">
    <source>
        <dbReference type="ARBA" id="ARBA00022771"/>
    </source>
</evidence>
<evidence type="ECO:0000256" key="6">
    <source>
        <dbReference type="ARBA" id="ARBA00022692"/>
    </source>
</evidence>
<keyword evidence="20" id="KW-1185">Reference proteome</keyword>
<evidence type="ECO:0000313" key="20">
    <source>
        <dbReference type="Proteomes" id="UP000242287"/>
    </source>
</evidence>
<dbReference type="CDD" id="cd23820">
    <property type="entry name" value="RWD_RNF14"/>
    <property type="match status" value="1"/>
</dbReference>
<dbReference type="CDD" id="cd20341">
    <property type="entry name" value="BRcat_RBR_RNF14"/>
    <property type="match status" value="1"/>
</dbReference>
<dbReference type="PANTHER" id="PTHR11685">
    <property type="entry name" value="RBR FAMILY RING FINGER AND IBR DOMAIN-CONTAINING"/>
    <property type="match status" value="1"/>
</dbReference>
<dbReference type="Pfam" id="PF05773">
    <property type="entry name" value="RWD"/>
    <property type="match status" value="1"/>
</dbReference>
<dbReference type="PROSITE" id="PS00518">
    <property type="entry name" value="ZF_RING_1"/>
    <property type="match status" value="1"/>
</dbReference>
<dbReference type="InterPro" id="IPR002867">
    <property type="entry name" value="IBR_dom"/>
</dbReference>
<dbReference type="SMART" id="SM00591">
    <property type="entry name" value="RWD"/>
    <property type="match status" value="1"/>
</dbReference>
<reference evidence="19 20" key="1">
    <citation type="submission" date="2014-02" db="EMBL/GenBank/DDBJ databases">
        <title>Transposable element dynamics among asymbiotic and ectomycorrhizal Amanita fungi.</title>
        <authorList>
            <consortium name="DOE Joint Genome Institute"/>
            <person name="Hess J."/>
            <person name="Skrede I."/>
            <person name="Wolfe B."/>
            <person name="LaButti K."/>
            <person name="Ohm R.A."/>
            <person name="Grigoriev I.V."/>
            <person name="Pringle A."/>
        </authorList>
    </citation>
    <scope>NUCLEOTIDE SEQUENCE [LARGE SCALE GENOMIC DNA]</scope>
    <source>
        <strain evidence="19 20">SKay4041</strain>
    </source>
</reference>
<feature type="domain" description="RING-type" evidence="18">
    <location>
        <begin position="186"/>
        <end position="443"/>
    </location>
</feature>
<evidence type="ECO:0000256" key="10">
    <source>
        <dbReference type="ARBA" id="ARBA00022786"/>
    </source>
</evidence>
<keyword evidence="13" id="KW-0472">Membrane</keyword>
<feature type="domain" description="RWD" evidence="17">
    <location>
        <begin position="19"/>
        <end position="148"/>
    </location>
</feature>
<evidence type="ECO:0000259" key="17">
    <source>
        <dbReference type="PROSITE" id="PS50908"/>
    </source>
</evidence>
<dbReference type="OrthoDB" id="1431934at2759"/>
<name>A0A2A9NKX6_9AGAR</name>
<keyword evidence="9 15" id="KW-0863">Zinc-finger</keyword>
<dbReference type="GO" id="GO:0008270">
    <property type="term" value="F:zinc ion binding"/>
    <property type="evidence" value="ECO:0007669"/>
    <property type="project" value="UniProtKB-KW"/>
</dbReference>
<dbReference type="SUPFAM" id="SSF57850">
    <property type="entry name" value="RING/U-box"/>
    <property type="match status" value="2"/>
</dbReference>
<dbReference type="PROSITE" id="PS50908">
    <property type="entry name" value="RWD"/>
    <property type="match status" value="1"/>
</dbReference>
<evidence type="ECO:0000256" key="13">
    <source>
        <dbReference type="ARBA" id="ARBA00023136"/>
    </source>
</evidence>
<dbReference type="Proteomes" id="UP000242287">
    <property type="component" value="Unassembled WGS sequence"/>
</dbReference>
<evidence type="ECO:0000256" key="15">
    <source>
        <dbReference type="PROSITE-ProRule" id="PRU00175"/>
    </source>
</evidence>
<keyword evidence="8" id="KW-0677">Repeat</keyword>
<keyword evidence="10" id="KW-0833">Ubl conjugation pathway</keyword>
<evidence type="ECO:0000256" key="4">
    <source>
        <dbReference type="ARBA" id="ARBA00012251"/>
    </source>
</evidence>
<comment type="pathway">
    <text evidence="3">Protein modification; protein ubiquitination.</text>
</comment>
<dbReference type="InterPro" id="IPR016135">
    <property type="entry name" value="UBQ-conjugating_enzyme/RWD"/>
</dbReference>
<dbReference type="InterPro" id="IPR013083">
    <property type="entry name" value="Znf_RING/FYVE/PHD"/>
</dbReference>
<dbReference type="GO" id="GO:0016567">
    <property type="term" value="P:protein ubiquitination"/>
    <property type="evidence" value="ECO:0007669"/>
    <property type="project" value="InterPro"/>
</dbReference>
<dbReference type="AlphaFoldDB" id="A0A2A9NKX6"/>
<evidence type="ECO:0000256" key="2">
    <source>
        <dbReference type="ARBA" id="ARBA00004167"/>
    </source>
</evidence>
<dbReference type="GO" id="GO:0031090">
    <property type="term" value="C:organelle membrane"/>
    <property type="evidence" value="ECO:0007669"/>
    <property type="project" value="UniProtKB-ARBA"/>
</dbReference>
<dbReference type="Gene3D" id="1.20.120.1750">
    <property type="match status" value="1"/>
</dbReference>
<dbReference type="Pfam" id="PF22191">
    <property type="entry name" value="IBR_1"/>
    <property type="match status" value="1"/>
</dbReference>
<keyword evidence="5" id="KW-0808">Transferase</keyword>
<evidence type="ECO:0000256" key="3">
    <source>
        <dbReference type="ARBA" id="ARBA00004906"/>
    </source>
</evidence>
<dbReference type="InterPro" id="IPR001841">
    <property type="entry name" value="Znf_RING"/>
</dbReference>
<keyword evidence="6" id="KW-0812">Transmembrane</keyword>
<organism evidence="19 20">
    <name type="scientific">Amanita thiersii Skay4041</name>
    <dbReference type="NCBI Taxonomy" id="703135"/>
    <lineage>
        <taxon>Eukaryota</taxon>
        <taxon>Fungi</taxon>
        <taxon>Dikarya</taxon>
        <taxon>Basidiomycota</taxon>
        <taxon>Agaricomycotina</taxon>
        <taxon>Agaricomycetes</taxon>
        <taxon>Agaricomycetidae</taxon>
        <taxon>Agaricales</taxon>
        <taxon>Pluteineae</taxon>
        <taxon>Amanitaceae</taxon>
        <taxon>Amanita</taxon>
    </lineage>
</organism>
<comment type="catalytic activity">
    <reaction evidence="1">
        <text>[E2 ubiquitin-conjugating enzyme]-S-ubiquitinyl-L-cysteine + [acceptor protein]-L-lysine = [E2 ubiquitin-conjugating enzyme]-L-cysteine + [acceptor protein]-N(6)-ubiquitinyl-L-lysine.</text>
        <dbReference type="EC" id="2.3.2.31"/>
    </reaction>
</comment>
<dbReference type="CDD" id="cd23134">
    <property type="entry name" value="RING-HC_ITT1-like"/>
    <property type="match status" value="1"/>
</dbReference>
<feature type="domain" description="RING-type" evidence="16">
    <location>
        <begin position="190"/>
        <end position="234"/>
    </location>
</feature>
<dbReference type="CDD" id="cd20354">
    <property type="entry name" value="Rcat_RBR_RNF14"/>
    <property type="match status" value="1"/>
</dbReference>
<keyword evidence="11" id="KW-0862">Zinc</keyword>
<evidence type="ECO:0000256" key="8">
    <source>
        <dbReference type="ARBA" id="ARBA00022737"/>
    </source>
</evidence>
<dbReference type="InterPro" id="IPR031127">
    <property type="entry name" value="E3_UB_ligase_RBR"/>
</dbReference>
<dbReference type="PROSITE" id="PS50089">
    <property type="entry name" value="ZF_RING_2"/>
    <property type="match status" value="1"/>
</dbReference>
<dbReference type="Pfam" id="PF13445">
    <property type="entry name" value="zf-RING_UBOX"/>
    <property type="match status" value="1"/>
</dbReference>
<evidence type="ECO:0000256" key="11">
    <source>
        <dbReference type="ARBA" id="ARBA00022833"/>
    </source>
</evidence>
<dbReference type="InterPro" id="IPR027370">
    <property type="entry name" value="Znf-RING_euk"/>
</dbReference>
<dbReference type="SUPFAM" id="SSF54495">
    <property type="entry name" value="UBC-like"/>
    <property type="match status" value="1"/>
</dbReference>
<comment type="similarity">
    <text evidence="14">Belongs to the RBR family. RNF14 subfamily.</text>
</comment>
<evidence type="ECO:0000256" key="7">
    <source>
        <dbReference type="ARBA" id="ARBA00022723"/>
    </source>
</evidence>
<accession>A0A2A9NKX6</accession>
<evidence type="ECO:0000256" key="14">
    <source>
        <dbReference type="ARBA" id="ARBA00044508"/>
    </source>
</evidence>
<comment type="subcellular location">
    <subcellularLocation>
        <location evidence="2">Membrane</location>
        <topology evidence="2">Single-pass membrane protein</topology>
    </subcellularLocation>
</comment>
<gene>
    <name evidence="19" type="ORF">AMATHDRAFT_144371</name>
</gene>
<protein>
    <recommendedName>
        <fullName evidence="4">RBR-type E3 ubiquitin transferase</fullName>
        <ecNumber evidence="4">2.3.2.31</ecNumber>
    </recommendedName>
</protein>
<dbReference type="InterPro" id="IPR047548">
    <property type="entry name" value="Rcat_RBR_RNF14"/>
</dbReference>
<sequence>MEKPSETEVSEQCQALQREEYDVLESIYPDCIPGEISRGSLMFEVPIELEGMNVVRIQPAEENAHGGTKSIPEEASISTLPPVVLNIVLPPLYPLFKPPELLSVRATHLWLPKIYQLYRLLKDMWQPGEAVLYNWIEFLRTGDFLTAMELRVADNVIELVHPAPRLLASSLRSFDDSTKSTQFANTSFLCSICFTSYKGSKCLQLSCSHIFCRSCLAAYWKLSIAEGEVGKVGCADPECVKAGQEANEDEIARVVSEEEVRRWRWLREKRTFEKDPTMIHCPRAFCQRPVARPTIVGEEEESGWERFRQCEGCSYSFCAFCKRTWHGPHTACPIAHSEKVVLEYLAAEVGSAGRVVLERQYGRANMLKLVRNYEEELANKEWIKASTTACPKCEVSVQKSLGCNHMTCAKCGQHFCYRCGEKLSAGNPYAHFSTRGISCYYKLFDMEEERVEGFDLIQD</sequence>
<evidence type="ECO:0000259" key="16">
    <source>
        <dbReference type="PROSITE" id="PS50089"/>
    </source>
</evidence>